<name>A0ABW3N708_9FLAO</name>
<organism evidence="1 2">
    <name type="scientific">Winogradskyella litorisediminis</name>
    <dbReference type="NCBI Taxonomy" id="1156618"/>
    <lineage>
        <taxon>Bacteria</taxon>
        <taxon>Pseudomonadati</taxon>
        <taxon>Bacteroidota</taxon>
        <taxon>Flavobacteriia</taxon>
        <taxon>Flavobacteriales</taxon>
        <taxon>Flavobacteriaceae</taxon>
        <taxon>Winogradskyella</taxon>
    </lineage>
</organism>
<keyword evidence="2" id="KW-1185">Reference proteome</keyword>
<dbReference type="RefSeq" id="WP_386129614.1">
    <property type="nucleotide sequence ID" value="NZ_JBHTJL010000009.1"/>
</dbReference>
<dbReference type="EMBL" id="JBHTJL010000009">
    <property type="protein sequence ID" value="MFD1063133.1"/>
    <property type="molecule type" value="Genomic_DNA"/>
</dbReference>
<protein>
    <submittedName>
        <fullName evidence="1">Uncharacterized protein</fullName>
    </submittedName>
</protein>
<proteinExistence type="predicted"/>
<dbReference type="Proteomes" id="UP001597013">
    <property type="component" value="Unassembled WGS sequence"/>
</dbReference>
<accession>A0ABW3N708</accession>
<sequence>MSYRYKVHSAIYSCDASQSDVIAGYDVTKKVQALLSDPNSEGVLHVSEANIRETKSDCASKCFAIIITVVHPTGKTETRFTSCSDGSILNIRESGVICSF</sequence>
<evidence type="ECO:0000313" key="2">
    <source>
        <dbReference type="Proteomes" id="UP001597013"/>
    </source>
</evidence>
<evidence type="ECO:0000313" key="1">
    <source>
        <dbReference type="EMBL" id="MFD1063133.1"/>
    </source>
</evidence>
<reference evidence="2" key="1">
    <citation type="journal article" date="2019" name="Int. J. Syst. Evol. Microbiol.">
        <title>The Global Catalogue of Microorganisms (GCM) 10K type strain sequencing project: providing services to taxonomists for standard genome sequencing and annotation.</title>
        <authorList>
            <consortium name="The Broad Institute Genomics Platform"/>
            <consortium name="The Broad Institute Genome Sequencing Center for Infectious Disease"/>
            <person name="Wu L."/>
            <person name="Ma J."/>
        </authorList>
    </citation>
    <scope>NUCLEOTIDE SEQUENCE [LARGE SCALE GENOMIC DNA]</scope>
    <source>
        <strain evidence="2">CCUG 62215</strain>
    </source>
</reference>
<gene>
    <name evidence="1" type="ORF">ACFQ1Q_07730</name>
</gene>
<comment type="caution">
    <text evidence="1">The sequence shown here is derived from an EMBL/GenBank/DDBJ whole genome shotgun (WGS) entry which is preliminary data.</text>
</comment>